<protein>
    <submittedName>
        <fullName evidence="14">Histidine kinase</fullName>
    </submittedName>
</protein>
<accession>A0A9X3HL27</accession>
<dbReference type="EMBL" id="JAPZED010000019">
    <property type="protein sequence ID" value="MCZ7695045.1"/>
    <property type="molecule type" value="Genomic_DNA"/>
</dbReference>
<feature type="domain" description="HAMP" evidence="13">
    <location>
        <begin position="318"/>
        <end position="370"/>
    </location>
</feature>
<sequence>MGKVKKIWNQLNMAAKLIFVFSLVSVIPLIISSFVLYRISVDSLEASMEETTSIFSSQIASDMNAFVGDYDSLTRSLLVNDELMENLATDIPISEQIENKLYYRQIIAKLMTLQQEILSVTIMNEKGEYYQYDRNGKTVDYEKLMEQPWLREQKEQSETLFVSRLHDCSYYDGNKDQIMVTFGRKVYDFTGRYKGMILIDLSPASLVKLSDAFLLERNQYNIKINITDAAGGLIYDSDISSGRVNYNEIDQEELLMYQKNSENYLVIENTTEKLGMKVNTVIPRSKMFLRISFIQKVTVILVVILILVIIAVSILFSGDMVRLIRKLQGSMKRLEEGNYDLIEESVGNDEIGSLVQSYNHMVVKMKSLIEEVYAAGIRQKNAQFLALRTQINPHFLFNTLESIRIKAILNGDDTVADMVKILAKMFRTVLESDKKNYHVQDEMENIRSYIQLQNIRFDNVITLEEEIEPEIYQAKIMSILFQPVVENGFKYGSRESGVPIRISICGRMEKEKQMVFTIADNGVGMSKERLAEVREELSREQSGVLSEQQEIDKEQQKTSHRIGLKNIAERIRLRYGSEGSLNILSSDENGTVIEIRIPYTG</sequence>
<dbReference type="InterPro" id="IPR003594">
    <property type="entry name" value="HATPase_dom"/>
</dbReference>
<evidence type="ECO:0000256" key="2">
    <source>
        <dbReference type="ARBA" id="ARBA00022475"/>
    </source>
</evidence>
<dbReference type="Pfam" id="PF06580">
    <property type="entry name" value="His_kinase"/>
    <property type="match status" value="1"/>
</dbReference>
<keyword evidence="9 12" id="KW-1133">Transmembrane helix</keyword>
<evidence type="ECO:0000256" key="5">
    <source>
        <dbReference type="ARBA" id="ARBA00022692"/>
    </source>
</evidence>
<dbReference type="InterPro" id="IPR003660">
    <property type="entry name" value="HAMP_dom"/>
</dbReference>
<dbReference type="InterPro" id="IPR050640">
    <property type="entry name" value="Bact_2-comp_sensor_kinase"/>
</dbReference>
<reference evidence="14" key="1">
    <citation type="submission" date="2022-12" db="EMBL/GenBank/DDBJ databases">
        <title>Genome of R. gnavus strain RSHDN_123.</title>
        <authorList>
            <person name="Abdugheni R."/>
        </authorList>
    </citation>
    <scope>NUCLEOTIDE SEQUENCE</scope>
    <source>
        <strain evidence="14">RSHDN_123</strain>
    </source>
</reference>
<dbReference type="RefSeq" id="WP_269763039.1">
    <property type="nucleotide sequence ID" value="NZ_JAPZEC010000019.1"/>
</dbReference>
<dbReference type="CDD" id="cd06225">
    <property type="entry name" value="HAMP"/>
    <property type="match status" value="1"/>
</dbReference>
<dbReference type="AlphaFoldDB" id="A0A9X3HL27"/>
<dbReference type="InterPro" id="IPR036890">
    <property type="entry name" value="HATPase_C_sf"/>
</dbReference>
<dbReference type="InterPro" id="IPR010559">
    <property type="entry name" value="Sig_transdc_His_kin_internal"/>
</dbReference>
<dbReference type="SMART" id="SM00304">
    <property type="entry name" value="HAMP"/>
    <property type="match status" value="1"/>
</dbReference>
<evidence type="ECO:0000256" key="4">
    <source>
        <dbReference type="ARBA" id="ARBA00022679"/>
    </source>
</evidence>
<evidence type="ECO:0000256" key="7">
    <source>
        <dbReference type="ARBA" id="ARBA00022777"/>
    </source>
</evidence>
<feature type="transmembrane region" description="Helical" evidence="12">
    <location>
        <begin position="293"/>
        <end position="316"/>
    </location>
</feature>
<evidence type="ECO:0000313" key="14">
    <source>
        <dbReference type="EMBL" id="MCZ7695045.1"/>
    </source>
</evidence>
<evidence type="ECO:0000256" key="8">
    <source>
        <dbReference type="ARBA" id="ARBA00022840"/>
    </source>
</evidence>
<evidence type="ECO:0000256" key="3">
    <source>
        <dbReference type="ARBA" id="ARBA00022553"/>
    </source>
</evidence>
<dbReference type="Gene3D" id="3.30.565.10">
    <property type="entry name" value="Histidine kinase-like ATPase, C-terminal domain"/>
    <property type="match status" value="1"/>
</dbReference>
<keyword evidence="3" id="KW-0597">Phosphoprotein</keyword>
<keyword evidence="10" id="KW-0902">Two-component regulatory system</keyword>
<dbReference type="GO" id="GO:0000155">
    <property type="term" value="F:phosphorelay sensor kinase activity"/>
    <property type="evidence" value="ECO:0007669"/>
    <property type="project" value="InterPro"/>
</dbReference>
<evidence type="ECO:0000256" key="11">
    <source>
        <dbReference type="ARBA" id="ARBA00023136"/>
    </source>
</evidence>
<dbReference type="CDD" id="cd18773">
    <property type="entry name" value="PDC1_HK_sensor"/>
    <property type="match status" value="1"/>
</dbReference>
<organism evidence="14 15">
    <name type="scientific">Mediterraneibacter gnavus</name>
    <name type="common">Ruminococcus gnavus</name>
    <dbReference type="NCBI Taxonomy" id="33038"/>
    <lineage>
        <taxon>Bacteria</taxon>
        <taxon>Bacillati</taxon>
        <taxon>Bacillota</taxon>
        <taxon>Clostridia</taxon>
        <taxon>Lachnospirales</taxon>
        <taxon>Lachnospiraceae</taxon>
        <taxon>Mediterraneibacter</taxon>
    </lineage>
</organism>
<keyword evidence="5 12" id="KW-0812">Transmembrane</keyword>
<name>A0A9X3HL27_MEDGN</name>
<comment type="caution">
    <text evidence="14">The sequence shown here is derived from an EMBL/GenBank/DDBJ whole genome shotgun (WGS) entry which is preliminary data.</text>
</comment>
<dbReference type="SUPFAM" id="SSF158472">
    <property type="entry name" value="HAMP domain-like"/>
    <property type="match status" value="1"/>
</dbReference>
<evidence type="ECO:0000313" key="15">
    <source>
        <dbReference type="Proteomes" id="UP001148455"/>
    </source>
</evidence>
<proteinExistence type="predicted"/>
<comment type="subcellular location">
    <subcellularLocation>
        <location evidence="1">Cell membrane</location>
        <topology evidence="1">Multi-pass membrane protein</topology>
    </subcellularLocation>
</comment>
<keyword evidence="8" id="KW-0067">ATP-binding</keyword>
<dbReference type="PROSITE" id="PS50885">
    <property type="entry name" value="HAMP"/>
    <property type="match status" value="1"/>
</dbReference>
<gene>
    <name evidence="14" type="ORF">O8D18_13605</name>
</gene>
<dbReference type="GO" id="GO:0005886">
    <property type="term" value="C:plasma membrane"/>
    <property type="evidence" value="ECO:0007669"/>
    <property type="project" value="UniProtKB-SubCell"/>
</dbReference>
<evidence type="ECO:0000256" key="1">
    <source>
        <dbReference type="ARBA" id="ARBA00004651"/>
    </source>
</evidence>
<feature type="transmembrane region" description="Helical" evidence="12">
    <location>
        <begin position="17"/>
        <end position="37"/>
    </location>
</feature>
<keyword evidence="7 14" id="KW-0418">Kinase</keyword>
<dbReference type="GO" id="GO:0005524">
    <property type="term" value="F:ATP binding"/>
    <property type="evidence" value="ECO:0007669"/>
    <property type="project" value="UniProtKB-KW"/>
</dbReference>
<dbReference type="PANTHER" id="PTHR34220:SF11">
    <property type="entry name" value="SENSOR PROTEIN KINASE HPTS"/>
    <property type="match status" value="1"/>
</dbReference>
<keyword evidence="11 12" id="KW-0472">Membrane</keyword>
<evidence type="ECO:0000256" key="6">
    <source>
        <dbReference type="ARBA" id="ARBA00022741"/>
    </source>
</evidence>
<evidence type="ECO:0000259" key="13">
    <source>
        <dbReference type="PROSITE" id="PS50885"/>
    </source>
</evidence>
<evidence type="ECO:0000256" key="12">
    <source>
        <dbReference type="SAM" id="Phobius"/>
    </source>
</evidence>
<dbReference type="Pfam" id="PF00672">
    <property type="entry name" value="HAMP"/>
    <property type="match status" value="1"/>
</dbReference>
<dbReference type="Proteomes" id="UP001148455">
    <property type="component" value="Unassembled WGS sequence"/>
</dbReference>
<dbReference type="Gene3D" id="6.10.340.10">
    <property type="match status" value="1"/>
</dbReference>
<dbReference type="SUPFAM" id="SSF55874">
    <property type="entry name" value="ATPase domain of HSP90 chaperone/DNA topoisomerase II/histidine kinase"/>
    <property type="match status" value="1"/>
</dbReference>
<keyword evidence="6" id="KW-0547">Nucleotide-binding</keyword>
<dbReference type="Pfam" id="PF02518">
    <property type="entry name" value="HATPase_c"/>
    <property type="match status" value="1"/>
</dbReference>
<keyword evidence="4" id="KW-0808">Transferase</keyword>
<keyword evidence="2" id="KW-1003">Cell membrane</keyword>
<evidence type="ECO:0000256" key="9">
    <source>
        <dbReference type="ARBA" id="ARBA00022989"/>
    </source>
</evidence>
<evidence type="ECO:0000256" key="10">
    <source>
        <dbReference type="ARBA" id="ARBA00023012"/>
    </source>
</evidence>
<dbReference type="PANTHER" id="PTHR34220">
    <property type="entry name" value="SENSOR HISTIDINE KINASE YPDA"/>
    <property type="match status" value="1"/>
</dbReference>